<evidence type="ECO:0000259" key="2">
    <source>
        <dbReference type="Pfam" id="PF01205"/>
    </source>
</evidence>
<gene>
    <name evidence="4" type="ORF">ABS311_04545</name>
</gene>
<dbReference type="Gene3D" id="3.30.230.30">
    <property type="entry name" value="Impact, N-terminal domain"/>
    <property type="match status" value="1"/>
</dbReference>
<evidence type="ECO:0000313" key="5">
    <source>
        <dbReference type="Proteomes" id="UP001467690"/>
    </source>
</evidence>
<dbReference type="PANTHER" id="PTHR16301:SF20">
    <property type="entry name" value="IMPACT FAMILY MEMBER YIGZ"/>
    <property type="match status" value="1"/>
</dbReference>
<comment type="similarity">
    <text evidence="1">Belongs to the IMPACT family.</text>
</comment>
<dbReference type="Pfam" id="PF09186">
    <property type="entry name" value="DUF1949"/>
    <property type="match status" value="1"/>
</dbReference>
<dbReference type="InterPro" id="IPR036956">
    <property type="entry name" value="Impact_N_sf"/>
</dbReference>
<feature type="domain" description="Impact N-terminal" evidence="2">
    <location>
        <begin position="20"/>
        <end position="126"/>
    </location>
</feature>
<dbReference type="InterPro" id="IPR023582">
    <property type="entry name" value="Impact"/>
</dbReference>
<comment type="caution">
    <text evidence="4">The sequence shown here is derived from an EMBL/GenBank/DDBJ whole genome shotgun (WGS) entry which is preliminary data.</text>
</comment>
<dbReference type="InterPro" id="IPR001498">
    <property type="entry name" value="Impact_N"/>
</dbReference>
<proteinExistence type="inferred from homology"/>
<dbReference type="NCBIfam" id="TIGR00257">
    <property type="entry name" value="IMPACT_YIGZ"/>
    <property type="match status" value="1"/>
</dbReference>
<keyword evidence="5" id="KW-1185">Reference proteome</keyword>
<dbReference type="InterPro" id="IPR015796">
    <property type="entry name" value="Impact_YigZ-like"/>
</dbReference>
<dbReference type="InterPro" id="IPR020568">
    <property type="entry name" value="Ribosomal_Su5_D2-typ_SF"/>
</dbReference>
<dbReference type="InterPro" id="IPR015269">
    <property type="entry name" value="UPF0029_Impact_C"/>
</dbReference>
<protein>
    <submittedName>
        <fullName evidence="4">YigZ family protein</fullName>
    </submittedName>
</protein>
<evidence type="ECO:0000313" key="4">
    <source>
        <dbReference type="EMBL" id="MER2491146.1"/>
    </source>
</evidence>
<evidence type="ECO:0000256" key="1">
    <source>
        <dbReference type="ARBA" id="ARBA00007665"/>
    </source>
</evidence>
<dbReference type="RefSeq" id="WP_143870634.1">
    <property type="nucleotide sequence ID" value="NZ_CP041660.1"/>
</dbReference>
<accession>A0ABV1RE03</accession>
<dbReference type="EMBL" id="JBELOE010000083">
    <property type="protein sequence ID" value="MER2491146.1"/>
    <property type="molecule type" value="Genomic_DNA"/>
</dbReference>
<sequence>MKRNSYHAPSGFYQVEEVIKNSRFITQIFRVDSAQQAKQLIQKQKDAYPDARHHCSAFIAGHPDDSNQYGFSDDGEPSGTAGKPMLAVLLGSGLGNVLALSIRYFGGVKLGTGGLVKAYAGGVKLALQTLETEMVVPRTFFRLECEYHQFDQIQYWIKQHQVIIEKVDYTDNINMLLALDDLNSDNFKKQLKDFQLELQSLGTR</sequence>
<evidence type="ECO:0000259" key="3">
    <source>
        <dbReference type="Pfam" id="PF09186"/>
    </source>
</evidence>
<dbReference type="SUPFAM" id="SSF54211">
    <property type="entry name" value="Ribosomal protein S5 domain 2-like"/>
    <property type="match status" value="1"/>
</dbReference>
<reference evidence="4 5" key="1">
    <citation type="submission" date="2024-06" db="EMBL/GenBank/DDBJ databases">
        <authorList>
            <person name="Chen R.Y."/>
        </authorList>
    </citation>
    <scope>NUCLEOTIDE SEQUENCE [LARGE SCALE GENOMIC DNA]</scope>
    <source>
        <strain evidence="4 5">D2</strain>
    </source>
</reference>
<dbReference type="InterPro" id="IPR035647">
    <property type="entry name" value="EFG_III/V"/>
</dbReference>
<feature type="domain" description="UPF0029" evidence="3">
    <location>
        <begin position="143"/>
        <end position="194"/>
    </location>
</feature>
<organism evidence="4 5">
    <name type="scientific">Catenovulum sediminis</name>
    <dbReference type="NCBI Taxonomy" id="1740262"/>
    <lineage>
        <taxon>Bacteria</taxon>
        <taxon>Pseudomonadati</taxon>
        <taxon>Pseudomonadota</taxon>
        <taxon>Gammaproteobacteria</taxon>
        <taxon>Alteromonadales</taxon>
        <taxon>Alteromonadaceae</taxon>
        <taxon>Catenovulum</taxon>
    </lineage>
</organism>
<dbReference type="Gene3D" id="3.30.70.240">
    <property type="match status" value="1"/>
</dbReference>
<dbReference type="PANTHER" id="PTHR16301">
    <property type="entry name" value="IMPACT-RELATED"/>
    <property type="match status" value="1"/>
</dbReference>
<name>A0ABV1RE03_9ALTE</name>
<dbReference type="Proteomes" id="UP001467690">
    <property type="component" value="Unassembled WGS sequence"/>
</dbReference>
<dbReference type="SUPFAM" id="SSF54980">
    <property type="entry name" value="EF-G C-terminal domain-like"/>
    <property type="match status" value="1"/>
</dbReference>
<dbReference type="Pfam" id="PF01205">
    <property type="entry name" value="Impact_N"/>
    <property type="match status" value="1"/>
</dbReference>